<dbReference type="CDD" id="cd06583">
    <property type="entry name" value="PGRP"/>
    <property type="match status" value="1"/>
</dbReference>
<dbReference type="Proteomes" id="UP000223621">
    <property type="component" value="Segment"/>
</dbReference>
<gene>
    <name evidence="4" type="primary">37</name>
    <name evidence="4" type="ORF">YOSHI_37</name>
</gene>
<dbReference type="SUPFAM" id="SSF55846">
    <property type="entry name" value="N-acetylmuramoyl-L-alanine amidase-like"/>
    <property type="match status" value="1"/>
</dbReference>
<dbReference type="SMART" id="SM00644">
    <property type="entry name" value="Ami_2"/>
    <property type="match status" value="1"/>
</dbReference>
<evidence type="ECO:0000313" key="5">
    <source>
        <dbReference type="Proteomes" id="UP000223621"/>
    </source>
</evidence>
<protein>
    <submittedName>
        <fullName evidence="4">Lysin A</fullName>
    </submittedName>
</protein>
<dbReference type="GO" id="GO:0008745">
    <property type="term" value="F:N-acetylmuramoyl-L-alanine amidase activity"/>
    <property type="evidence" value="ECO:0007669"/>
    <property type="project" value="InterPro"/>
</dbReference>
<accession>G1BSE4</accession>
<evidence type="ECO:0000256" key="1">
    <source>
        <dbReference type="ARBA" id="ARBA00022529"/>
    </source>
</evidence>
<evidence type="ECO:0000313" key="4">
    <source>
        <dbReference type="EMBL" id="AEK07788.1"/>
    </source>
</evidence>
<dbReference type="Gene3D" id="3.40.80.10">
    <property type="entry name" value="Peptidoglycan recognition protein-like"/>
    <property type="match status" value="1"/>
</dbReference>
<evidence type="ECO:0000256" key="2">
    <source>
        <dbReference type="ARBA" id="ARBA00022638"/>
    </source>
</evidence>
<keyword evidence="2" id="KW-0081">Bacteriolytic enzyme</keyword>
<feature type="domain" description="N-acetylmuramoyl-L-alanine amidase" evidence="3">
    <location>
        <begin position="166"/>
        <end position="319"/>
    </location>
</feature>
<dbReference type="GeneID" id="40090342"/>
<dbReference type="RefSeq" id="YP_009613941.1">
    <property type="nucleotide sequence ID" value="NC_042030.1"/>
</dbReference>
<keyword evidence="1" id="KW-0929">Antimicrobial</keyword>
<dbReference type="Pfam" id="PF01510">
    <property type="entry name" value="Amidase_2"/>
    <property type="match status" value="1"/>
</dbReference>
<dbReference type="OrthoDB" id="2745at10239"/>
<dbReference type="InterPro" id="IPR002502">
    <property type="entry name" value="Amidase_domain"/>
</dbReference>
<dbReference type="GO" id="GO:0001897">
    <property type="term" value="P:symbiont-mediated cytolysis of host cell"/>
    <property type="evidence" value="ECO:0007669"/>
    <property type="project" value="UniProtKB-ARBA"/>
</dbReference>
<proteinExistence type="predicted"/>
<name>G1BSE4_9CAUD</name>
<dbReference type="InterPro" id="IPR036505">
    <property type="entry name" value="Amidase/PGRP_sf"/>
</dbReference>
<evidence type="ECO:0000259" key="3">
    <source>
        <dbReference type="SMART" id="SM00644"/>
    </source>
</evidence>
<organism evidence="4 5">
    <name type="scientific">Mycobacterium phage Yoshi</name>
    <dbReference type="NCBI Taxonomy" id="2920891"/>
    <lineage>
        <taxon>Viruses</taxon>
        <taxon>Duplodnaviria</taxon>
        <taxon>Heunggongvirae</taxon>
        <taxon>Uroviricota</taxon>
        <taxon>Caudoviricetes</taxon>
        <taxon>Gracegardnervirinae</taxon>
        <taxon>Avanivirus</taxon>
        <taxon>Avanivirus yoshi</taxon>
    </lineage>
</organism>
<dbReference type="GO" id="GO:0042742">
    <property type="term" value="P:defense response to bacterium"/>
    <property type="evidence" value="ECO:0007669"/>
    <property type="project" value="UniProtKB-KW"/>
</dbReference>
<dbReference type="GO" id="GO:0009253">
    <property type="term" value="P:peptidoglycan catabolic process"/>
    <property type="evidence" value="ECO:0007669"/>
    <property type="project" value="InterPro"/>
</dbReference>
<reference evidence="4 5" key="1">
    <citation type="journal article" date="2012" name="J. Virol.">
        <title>Complete Genome Sequences of 138 Mycobacteriophages.</title>
        <authorList>
            <consortium name="the Science Education Alliance Phage Hunters Advancing Genomics and Evolutionary Science Program"/>
            <consortium name="the KwaZulu-Natal Research Institute for Tuberculosis and HIV Mycobacterial Genetics Course Students"/>
            <consortium name="the Phage Hunters Integrating Research and Education Program"/>
            <person name="Hatfull G.F."/>
        </authorList>
    </citation>
    <scope>NUCLEOTIDE SEQUENCE [LARGE SCALE GENOMIC DNA]</scope>
    <source>
        <strain evidence="4 5">Yoshi</strain>
    </source>
</reference>
<keyword evidence="5" id="KW-1185">Reference proteome</keyword>
<dbReference type="EMBL" id="JF704115">
    <property type="protein sequence ID" value="AEK07788.1"/>
    <property type="molecule type" value="Genomic_DNA"/>
</dbReference>
<sequence>MYRTKDQVALEFIAEGRRRKIHSRGIIMAIACGLVESNLTVYANSKVPESLALPHDAVGSDGRSVGPLQQQVVWGNNAWWWGDAATCMDPTKSVGLFYDRLVKLDYINIQPPGSAVQAIQRSAYPLRYDERWGEAQAIYNRLKDIAPQEGNPVPDEPRPDFNEFPIWSSNSSARSGKPTMFLIHTQEGGGGDAAAENLAKWFQNGNGVSYHYTISQASDGGVTVVDCVDTDRSAWSVGNANSISINLCFAGSRAAWSRDQWMKQSNAIDTAAYLAVQDAKKYGFEPLVVPPPYTNGRPGISDHRWVTDVFKWGTHTDVGANFPWDYFSERVAFWAAGGKTEPQEPEPPKEKRFPEDYTDRELLERIAARTDYIYDQIGPGFDAWGEDGDLGRNANGERRTLRAGLAALMRKMGAL</sequence>